<proteinExistence type="predicted"/>
<dbReference type="InterPro" id="IPR036388">
    <property type="entry name" value="WH-like_DNA-bd_sf"/>
</dbReference>
<dbReference type="AlphaFoldDB" id="A0A645H5Y3"/>
<protein>
    <recommendedName>
        <fullName evidence="2">DprA winged helix domain-containing protein</fullName>
    </recommendedName>
</protein>
<organism evidence="1">
    <name type="scientific">bioreactor metagenome</name>
    <dbReference type="NCBI Taxonomy" id="1076179"/>
    <lineage>
        <taxon>unclassified sequences</taxon>
        <taxon>metagenomes</taxon>
        <taxon>ecological metagenomes</taxon>
    </lineage>
</organism>
<accession>A0A645H5Y3</accession>
<sequence>MYIDDILKYSNIDIKQLYEVLFELQLKNRITCLSGNYYVKIANSI</sequence>
<name>A0A645H5Y3_9ZZZZ</name>
<dbReference type="EMBL" id="VSSQ01086411">
    <property type="protein sequence ID" value="MPN33752.1"/>
    <property type="molecule type" value="Genomic_DNA"/>
</dbReference>
<comment type="caution">
    <text evidence="1">The sequence shown here is derived from an EMBL/GenBank/DDBJ whole genome shotgun (WGS) entry which is preliminary data.</text>
</comment>
<gene>
    <name evidence="1" type="ORF">SDC9_181243</name>
</gene>
<reference evidence="1" key="1">
    <citation type="submission" date="2019-08" db="EMBL/GenBank/DDBJ databases">
        <authorList>
            <person name="Kucharzyk K."/>
            <person name="Murdoch R.W."/>
            <person name="Higgins S."/>
            <person name="Loffler F."/>
        </authorList>
    </citation>
    <scope>NUCLEOTIDE SEQUENCE</scope>
</reference>
<evidence type="ECO:0008006" key="2">
    <source>
        <dbReference type="Google" id="ProtNLM"/>
    </source>
</evidence>
<evidence type="ECO:0000313" key="1">
    <source>
        <dbReference type="EMBL" id="MPN33752.1"/>
    </source>
</evidence>
<dbReference type="Gene3D" id="1.10.10.10">
    <property type="entry name" value="Winged helix-like DNA-binding domain superfamily/Winged helix DNA-binding domain"/>
    <property type="match status" value="1"/>
</dbReference>